<evidence type="ECO:0000313" key="3">
    <source>
        <dbReference type="Proteomes" id="UP000053599"/>
    </source>
</evidence>
<dbReference type="EMBL" id="KN846954">
    <property type="protein sequence ID" value="KIV76898.1"/>
    <property type="molecule type" value="Genomic_DNA"/>
</dbReference>
<reference evidence="2 3" key="1">
    <citation type="submission" date="2015-01" db="EMBL/GenBank/DDBJ databases">
        <title>The Genome Sequence of Exophiala sideris CBS121828.</title>
        <authorList>
            <consortium name="The Broad Institute Genomics Platform"/>
            <person name="Cuomo C."/>
            <person name="de Hoog S."/>
            <person name="Gorbushina A."/>
            <person name="Stielow B."/>
            <person name="Teixiera M."/>
            <person name="Abouelleil A."/>
            <person name="Chapman S.B."/>
            <person name="Priest M."/>
            <person name="Young S.K."/>
            <person name="Wortman J."/>
            <person name="Nusbaum C."/>
            <person name="Birren B."/>
        </authorList>
    </citation>
    <scope>NUCLEOTIDE SEQUENCE [LARGE SCALE GENOMIC DNA]</scope>
    <source>
        <strain evidence="2 3">CBS 121828</strain>
    </source>
</reference>
<protein>
    <submittedName>
        <fullName evidence="2">Uncharacterized protein</fullName>
    </submittedName>
</protein>
<evidence type="ECO:0000313" key="2">
    <source>
        <dbReference type="EMBL" id="KIV76898.1"/>
    </source>
</evidence>
<gene>
    <name evidence="2" type="ORF">PV11_08748</name>
</gene>
<feature type="compositionally biased region" description="Basic and acidic residues" evidence="1">
    <location>
        <begin position="26"/>
        <end position="57"/>
    </location>
</feature>
<dbReference type="Proteomes" id="UP000053599">
    <property type="component" value="Unassembled WGS sequence"/>
</dbReference>
<proteinExistence type="predicted"/>
<evidence type="ECO:0000256" key="1">
    <source>
        <dbReference type="SAM" id="MobiDB-lite"/>
    </source>
</evidence>
<feature type="compositionally biased region" description="Basic and acidic residues" evidence="1">
    <location>
        <begin position="1"/>
        <end position="18"/>
    </location>
</feature>
<feature type="region of interest" description="Disordered" evidence="1">
    <location>
        <begin position="157"/>
        <end position="206"/>
    </location>
</feature>
<dbReference type="HOGENOM" id="CLU_407699_0_0_1"/>
<dbReference type="AlphaFoldDB" id="A0A0D1YPE7"/>
<feature type="compositionally biased region" description="Polar residues" evidence="1">
    <location>
        <begin position="188"/>
        <end position="206"/>
    </location>
</feature>
<name>A0A0D1YPE7_9EURO</name>
<feature type="region of interest" description="Disordered" evidence="1">
    <location>
        <begin position="1"/>
        <end position="98"/>
    </location>
</feature>
<organism evidence="2 3">
    <name type="scientific">Exophiala sideris</name>
    <dbReference type="NCBI Taxonomy" id="1016849"/>
    <lineage>
        <taxon>Eukaryota</taxon>
        <taxon>Fungi</taxon>
        <taxon>Dikarya</taxon>
        <taxon>Ascomycota</taxon>
        <taxon>Pezizomycotina</taxon>
        <taxon>Eurotiomycetes</taxon>
        <taxon>Chaetothyriomycetidae</taxon>
        <taxon>Chaetothyriales</taxon>
        <taxon>Herpotrichiellaceae</taxon>
        <taxon>Exophiala</taxon>
    </lineage>
</organism>
<sequence length="674" mass="77819">MYRYNDPNDRSSSRRAGDPGHQSRRQTGEHPYDYQENVRDHPSADYRDYRRPSRSYEDSYSYAARDGQNTSHHRQYNPFYGDEFRRNRSRSPPGRRPEIIRSYGAQLEGHNSHGTSSYRSVNNAESYEARLGSNSYNTISRLPGNNPAPRVLFDIQRSEEQARESSRVRRRRRQALRANDPARERQNDPQVNSPSRGTLATKPEQQIVQVRSEAPRMATPMATAPGVSAQLQINIQNTTPTGNTAPAPTEAQLQTNIQHPTPNPGTEIVTSQMQVQNKEPTSSVLSQSIEPTIHENGLSSHARTLLRELLQIRRQLVKNKFKQEYQEYVDEATKNLLREMHTSCDGLGDSDERMKAKIAEFWKDASTMAETLVNKLEAEDTAEFRKDISTMFEILFNKPEAELTRGQDLAKIAQEITAGAAQCKSVQQEQEPAQEGPPYNFERFQQDPETLRREDAEKMARKPRAAKLAVLIANSSETCRQEAQKYHDSCRNMLDYLSSQADNGMQDLRVKFKATIKPYDNNDSRLNNENYLEIRDQMILFMDRLGSKISEAISKANDHLRNYLDEYLPLVEEKLTVKELTSSYQIFQEQMNSATFDGTFERFGSITHEFKWKYYPFLQFSHDAETRQIQELFLEHWKPLHLDLVKMLWSDMEIAIEQQNMPSLEELGRCVMHN</sequence>
<dbReference type="OrthoDB" id="10467806at2759"/>
<feature type="region of interest" description="Disordered" evidence="1">
    <location>
        <begin position="424"/>
        <end position="445"/>
    </location>
</feature>
<feature type="compositionally biased region" description="Basic and acidic residues" evidence="1">
    <location>
        <begin position="157"/>
        <end position="167"/>
    </location>
</feature>
<accession>A0A0D1YPE7</accession>
<feature type="compositionally biased region" description="Low complexity" evidence="1">
    <location>
        <begin position="427"/>
        <end position="438"/>
    </location>
</feature>